<feature type="transmembrane region" description="Helical" evidence="11">
    <location>
        <begin position="123"/>
        <end position="142"/>
    </location>
</feature>
<keyword evidence="10 11" id="KW-0472">Membrane</keyword>
<keyword evidence="9 11" id="KW-1133">Transmembrane helix</keyword>
<evidence type="ECO:0000256" key="7">
    <source>
        <dbReference type="ARBA" id="ARBA00022723"/>
    </source>
</evidence>
<protein>
    <submittedName>
        <fullName evidence="12">Mercuric transport protein, MerT</fullName>
    </submittedName>
</protein>
<evidence type="ECO:0000256" key="5">
    <source>
        <dbReference type="ARBA" id="ARBA00022519"/>
    </source>
</evidence>
<evidence type="ECO:0000256" key="9">
    <source>
        <dbReference type="ARBA" id="ARBA00022989"/>
    </source>
</evidence>
<name>A0A3B0R4G7_9ZZZZ</name>
<evidence type="ECO:0000313" key="12">
    <source>
        <dbReference type="EMBL" id="VAV87129.1"/>
    </source>
</evidence>
<dbReference type="GO" id="GO:0015097">
    <property type="term" value="F:mercury ion transmembrane transporter activity"/>
    <property type="evidence" value="ECO:0007669"/>
    <property type="project" value="InterPro"/>
</dbReference>
<keyword evidence="7" id="KW-0479">Metal-binding</keyword>
<evidence type="ECO:0000256" key="8">
    <source>
        <dbReference type="ARBA" id="ARBA00022914"/>
    </source>
</evidence>
<keyword evidence="3" id="KW-0475">Mercuric resistance</keyword>
<dbReference type="EMBL" id="UOED01000021">
    <property type="protein sequence ID" value="VAV87129.1"/>
    <property type="molecule type" value="Genomic_DNA"/>
</dbReference>
<keyword evidence="2" id="KW-0813">Transport</keyword>
<dbReference type="Gene3D" id="1.10.287.910">
    <property type="entry name" value="bacterial mercury transporter, merf"/>
    <property type="match status" value="1"/>
</dbReference>
<proteinExistence type="predicted"/>
<keyword evidence="6 11" id="KW-0812">Transmembrane</keyword>
<evidence type="ECO:0000256" key="6">
    <source>
        <dbReference type="ARBA" id="ARBA00022692"/>
    </source>
</evidence>
<dbReference type="Pfam" id="PF02411">
    <property type="entry name" value="MerT"/>
    <property type="match status" value="1"/>
</dbReference>
<evidence type="ECO:0000256" key="4">
    <source>
        <dbReference type="ARBA" id="ARBA00022475"/>
    </source>
</evidence>
<comment type="subcellular location">
    <subcellularLocation>
        <location evidence="1">Cell inner membrane</location>
        <topology evidence="1">Multi-pass membrane protein</topology>
    </subcellularLocation>
</comment>
<feature type="transmembrane region" description="Helical" evidence="11">
    <location>
        <begin position="82"/>
        <end position="100"/>
    </location>
</feature>
<evidence type="ECO:0000256" key="2">
    <source>
        <dbReference type="ARBA" id="ARBA00022448"/>
    </source>
</evidence>
<accession>A0A3B0R4G7</accession>
<reference evidence="12" key="1">
    <citation type="submission" date="2018-06" db="EMBL/GenBank/DDBJ databases">
        <authorList>
            <person name="Zhirakovskaya E."/>
        </authorList>
    </citation>
    <scope>NUCLEOTIDE SEQUENCE</scope>
</reference>
<evidence type="ECO:0000256" key="10">
    <source>
        <dbReference type="ARBA" id="ARBA00023136"/>
    </source>
</evidence>
<dbReference type="InterPro" id="IPR003457">
    <property type="entry name" value="Transprt_MerT"/>
</dbReference>
<dbReference type="AlphaFoldDB" id="A0A3B0R4G7"/>
<sequence>MKVKRNYFDLRQMKRINQEIVPLAIEDIENAAESRKNFVAAGSVFGAILASSCCIAPLVLLTLGVSGAWIGNLTALEPYKPYFIAVTLVFLGLGFWQVYFKPKKDCSEGSYCARPNSSLITKAALWAATVLIILAATINFWAPFFY</sequence>
<evidence type="ECO:0000256" key="1">
    <source>
        <dbReference type="ARBA" id="ARBA00004429"/>
    </source>
</evidence>
<feature type="transmembrane region" description="Helical" evidence="11">
    <location>
        <begin position="44"/>
        <end position="70"/>
    </location>
</feature>
<evidence type="ECO:0000256" key="11">
    <source>
        <dbReference type="SAM" id="Phobius"/>
    </source>
</evidence>
<keyword evidence="8" id="KW-0476">Mercury</keyword>
<organism evidence="12">
    <name type="scientific">hydrothermal vent metagenome</name>
    <dbReference type="NCBI Taxonomy" id="652676"/>
    <lineage>
        <taxon>unclassified sequences</taxon>
        <taxon>metagenomes</taxon>
        <taxon>ecological metagenomes</taxon>
    </lineage>
</organism>
<keyword evidence="5" id="KW-0997">Cell inner membrane</keyword>
<evidence type="ECO:0000256" key="3">
    <source>
        <dbReference type="ARBA" id="ARBA00022466"/>
    </source>
</evidence>
<gene>
    <name evidence="12" type="ORF">MNBD_ALPHA02-447</name>
</gene>
<keyword evidence="4" id="KW-1003">Cell membrane</keyword>
<dbReference type="GO" id="GO:0005886">
    <property type="term" value="C:plasma membrane"/>
    <property type="evidence" value="ECO:0007669"/>
    <property type="project" value="UniProtKB-SubCell"/>
</dbReference>
<dbReference type="GO" id="GO:0046872">
    <property type="term" value="F:metal ion binding"/>
    <property type="evidence" value="ECO:0007669"/>
    <property type="project" value="UniProtKB-KW"/>
</dbReference>